<feature type="domain" description="Pyridine nucleotide-disulphide oxidoreductase dimerisation" evidence="12">
    <location>
        <begin position="479"/>
        <end position="590"/>
    </location>
</feature>
<feature type="domain" description="FAD/NAD(P)-binding" evidence="13">
    <location>
        <begin position="8"/>
        <end position="177"/>
    </location>
</feature>
<feature type="domain" description="FAD/NAD(P)-binding" evidence="13">
    <location>
        <begin position="215"/>
        <end position="459"/>
    </location>
</feature>
<dbReference type="InterPro" id="IPR006338">
    <property type="entry name" value="Thioredoxin/glutathione_Rdtase"/>
</dbReference>
<feature type="binding site" evidence="9">
    <location>
        <position position="402"/>
    </location>
    <ligand>
        <name>NAD(+)</name>
        <dbReference type="ChEBI" id="CHEBI:57540"/>
    </ligand>
</feature>
<dbReference type="Pfam" id="PF02852">
    <property type="entry name" value="Pyr_redox_dim"/>
    <property type="match status" value="1"/>
</dbReference>
<keyword evidence="6" id="KW-1015">Disulfide bond</keyword>
<dbReference type="PANTHER" id="PTHR42737">
    <property type="entry name" value="GLUTATHIONE REDUCTASE"/>
    <property type="match status" value="1"/>
</dbReference>
<comment type="caution">
    <text evidence="14">The sequence shown here is derived from an EMBL/GenBank/DDBJ whole genome shotgun (WGS) entry which is preliminary data.</text>
</comment>
<evidence type="ECO:0000256" key="8">
    <source>
        <dbReference type="PIRSR" id="PIRSR000350-2"/>
    </source>
</evidence>
<feature type="binding site" evidence="9">
    <location>
        <begin position="310"/>
        <end position="317"/>
    </location>
    <ligand>
        <name>NAD(+)</name>
        <dbReference type="ChEBI" id="CHEBI:57540"/>
    </ligand>
</feature>
<evidence type="ECO:0000256" key="3">
    <source>
        <dbReference type="ARBA" id="ARBA00022827"/>
    </source>
</evidence>
<dbReference type="Gene3D" id="3.50.50.60">
    <property type="entry name" value="FAD/NAD(P)-binding domain"/>
    <property type="match status" value="4"/>
</dbReference>
<dbReference type="InterPro" id="IPR046952">
    <property type="entry name" value="GSHR/TRXR-like"/>
</dbReference>
<dbReference type="InterPro" id="IPR012999">
    <property type="entry name" value="Pyr_OxRdtase_I_AS"/>
</dbReference>
<dbReference type="InterPro" id="IPR036188">
    <property type="entry name" value="FAD/NAD-bd_sf"/>
</dbReference>
<dbReference type="PRINTS" id="PR00368">
    <property type="entry name" value="FADPNR"/>
</dbReference>
<dbReference type="PANTHER" id="PTHR42737:SF7">
    <property type="entry name" value="THIOREDOXIN-DISULFIDE REDUCTASE"/>
    <property type="match status" value="1"/>
</dbReference>
<dbReference type="GO" id="GO:0050660">
    <property type="term" value="F:flavin adenine dinucleotide binding"/>
    <property type="evidence" value="ECO:0007669"/>
    <property type="project" value="InterPro"/>
</dbReference>
<feature type="disulfide bond" description="Redox-active" evidence="10">
    <location>
        <begin position="54"/>
        <end position="59"/>
    </location>
</feature>
<comment type="cofactor">
    <cofactor evidence="9">
        <name>FAD</name>
        <dbReference type="ChEBI" id="CHEBI:57692"/>
    </cofactor>
    <text evidence="9">Binds 1 FAD per subunit.</text>
</comment>
<evidence type="ECO:0000256" key="7">
    <source>
        <dbReference type="ARBA" id="ARBA00023284"/>
    </source>
</evidence>
<proteinExistence type="inferred from homology"/>
<dbReference type="GO" id="GO:0034599">
    <property type="term" value="P:cellular response to oxidative stress"/>
    <property type="evidence" value="ECO:0007669"/>
    <property type="project" value="TreeGrafter"/>
</dbReference>
<dbReference type="InterPro" id="IPR023753">
    <property type="entry name" value="FAD/NAD-binding_dom"/>
</dbReference>
<dbReference type="SUPFAM" id="SSF51905">
    <property type="entry name" value="FAD/NAD(P)-binding domain"/>
    <property type="match status" value="3"/>
</dbReference>
<keyword evidence="3 9" id="KW-0274">FAD</keyword>
<protein>
    <recommendedName>
        <fullName evidence="15">Thioredoxin-disulfide reductase</fullName>
    </recommendedName>
</protein>
<dbReference type="FunFam" id="3.50.50.60:FF:000200">
    <property type="entry name" value="Thioredoxin reductase 2, mitochondrial"/>
    <property type="match status" value="1"/>
</dbReference>
<evidence type="ECO:0000313" key="14">
    <source>
        <dbReference type="EMBL" id="PCG72884.1"/>
    </source>
</evidence>
<keyword evidence="4" id="KW-0521">NADP</keyword>
<dbReference type="Pfam" id="PF07992">
    <property type="entry name" value="Pyr_redox_2"/>
    <property type="match status" value="2"/>
</dbReference>
<evidence type="ECO:0000256" key="9">
    <source>
        <dbReference type="PIRSR" id="PIRSR000350-3"/>
    </source>
</evidence>
<keyword evidence="9" id="KW-0547">Nucleotide-binding</keyword>
<gene>
    <name evidence="14" type="ORF">B5V51_402</name>
</gene>
<dbReference type="GO" id="GO:0045454">
    <property type="term" value="P:cell redox homeostasis"/>
    <property type="evidence" value="ECO:0007669"/>
    <property type="project" value="InterPro"/>
</dbReference>
<evidence type="ECO:0000256" key="2">
    <source>
        <dbReference type="ARBA" id="ARBA00022630"/>
    </source>
</evidence>
<keyword evidence="7 11" id="KW-0676">Redox-active center</keyword>
<name>A0A2A4JMR9_HELVI</name>
<organism evidence="14">
    <name type="scientific">Heliothis virescens</name>
    <name type="common">Tobacco budworm moth</name>
    <dbReference type="NCBI Taxonomy" id="7102"/>
    <lineage>
        <taxon>Eukaryota</taxon>
        <taxon>Metazoa</taxon>
        <taxon>Ecdysozoa</taxon>
        <taxon>Arthropoda</taxon>
        <taxon>Hexapoda</taxon>
        <taxon>Insecta</taxon>
        <taxon>Pterygota</taxon>
        <taxon>Neoptera</taxon>
        <taxon>Endopterygota</taxon>
        <taxon>Lepidoptera</taxon>
        <taxon>Glossata</taxon>
        <taxon>Ditrysia</taxon>
        <taxon>Noctuoidea</taxon>
        <taxon>Noctuidae</taxon>
        <taxon>Heliothinae</taxon>
        <taxon>Heliothis</taxon>
    </lineage>
</organism>
<dbReference type="AlphaFoldDB" id="A0A2A4JMR9"/>
<evidence type="ECO:0000256" key="6">
    <source>
        <dbReference type="ARBA" id="ARBA00023157"/>
    </source>
</evidence>
<dbReference type="PROSITE" id="PS00076">
    <property type="entry name" value="PYRIDINE_REDOX_1"/>
    <property type="match status" value="1"/>
</dbReference>
<dbReference type="GO" id="GO:0004791">
    <property type="term" value="F:thioredoxin-disulfide reductase (NADPH) activity"/>
    <property type="evidence" value="ECO:0007669"/>
    <property type="project" value="InterPro"/>
</dbReference>
<dbReference type="NCBIfam" id="TIGR01438">
    <property type="entry name" value="TGR"/>
    <property type="match status" value="1"/>
</dbReference>
<keyword evidence="2 11" id="KW-0285">Flavoprotein</keyword>
<dbReference type="InterPro" id="IPR016156">
    <property type="entry name" value="FAD/NAD-linked_Rdtase_dimer_sf"/>
</dbReference>
<evidence type="ECO:0000256" key="10">
    <source>
        <dbReference type="PIRSR" id="PIRSR000350-4"/>
    </source>
</evidence>
<dbReference type="GO" id="GO:0005829">
    <property type="term" value="C:cytosol"/>
    <property type="evidence" value="ECO:0007669"/>
    <property type="project" value="TreeGrafter"/>
</dbReference>
<evidence type="ECO:0000256" key="1">
    <source>
        <dbReference type="ARBA" id="ARBA00007532"/>
    </source>
</evidence>
<feature type="active site" description="Proton acceptor" evidence="8">
    <location>
        <position position="581"/>
    </location>
</feature>
<dbReference type="FunFam" id="3.50.50.60:FF:000012">
    <property type="entry name" value="Thioredoxin reductase 1, cytoplasmic"/>
    <property type="match status" value="1"/>
</dbReference>
<dbReference type="Gene3D" id="3.30.390.30">
    <property type="match status" value="1"/>
</dbReference>
<evidence type="ECO:0000256" key="11">
    <source>
        <dbReference type="RuleBase" id="RU003691"/>
    </source>
</evidence>
<keyword evidence="9" id="KW-0520">NAD</keyword>
<dbReference type="PIRSF" id="PIRSF000350">
    <property type="entry name" value="Mercury_reductase_MerA"/>
    <property type="match status" value="1"/>
</dbReference>
<dbReference type="STRING" id="7102.A0A2A4JMR9"/>
<evidence type="ECO:0000256" key="5">
    <source>
        <dbReference type="ARBA" id="ARBA00023002"/>
    </source>
</evidence>
<dbReference type="InterPro" id="IPR004099">
    <property type="entry name" value="Pyr_nucl-diS_OxRdtase_dimer"/>
</dbReference>
<evidence type="ECO:0000259" key="12">
    <source>
        <dbReference type="Pfam" id="PF02852"/>
    </source>
</evidence>
<keyword evidence="5 11" id="KW-0560">Oxidoreductase</keyword>
<dbReference type="PRINTS" id="PR00411">
    <property type="entry name" value="PNDRDTASEI"/>
</dbReference>
<accession>A0A2A4JMR9</accession>
<feature type="binding site" evidence="9">
    <location>
        <position position="63"/>
    </location>
    <ligand>
        <name>FAD</name>
        <dbReference type="ChEBI" id="CHEBI:57692"/>
    </ligand>
</feature>
<dbReference type="GO" id="GO:0006749">
    <property type="term" value="P:glutathione metabolic process"/>
    <property type="evidence" value="ECO:0007669"/>
    <property type="project" value="TreeGrafter"/>
</dbReference>
<feature type="binding site" evidence="9">
    <location>
        <position position="443"/>
    </location>
    <ligand>
        <name>FAD</name>
        <dbReference type="ChEBI" id="CHEBI:57692"/>
    </ligand>
</feature>
<dbReference type="SUPFAM" id="SSF55424">
    <property type="entry name" value="FAD/NAD-linked reductases, dimerisation (C-terminal) domain"/>
    <property type="match status" value="1"/>
</dbReference>
<sequence>MMDGNFDYDLAVIGGGSGGLACAKEAVNLGAKVAVLDYVTPSPQGTKWGLGGTCVNVGCIPKKLMHQAALLGESIHEAVSYGWQVPSVKDIKISWPTLTENVQNHIKSVNWVTRVDLRDKKIEYINGLGEFKDPHTIIATMKNGSKKELTAKNIVIAVGGRPHYPNIPGAMEYCISSDDIFSLSHPPGKTLIEAVSYGWQVPSVKDIKISWPTLTENVQNHIKSVNWVTRVDLRDKKIEYINGLGEFKDPHTIIATMKNGSKKELTAKNIVIAVGGRPHYPNIPGAMEYCISSDDIFSLSHPPGKTLIVGAGYIGLECAGFLNSLGYPATVLIRSVPLRGFDQQMARMVTNEMEERGVKFEHKCVPLSVEKLETGRLKARWLNTELQEQYEDIFDTVLFATGRYALTKQLNLDAAGVTCLSENGKIKAATEQTNVPHIYAVGDVLEGRPELTPVAIHAGRLLARRMLAGAAQHMDYDNVATTVFTPLEYGCVGLSEETATERFGADNLEVYHAYYKPTEFFIPQRNIKNCYLKAVAMREAPQKILGLHFVGPVAGEVIQGFAAAIKCGITMEQLMNTVGIHPTVAEEFTRLNITKRSGRDPNPASCCS</sequence>
<dbReference type="InterPro" id="IPR001100">
    <property type="entry name" value="Pyr_nuc-diS_OxRdtase"/>
</dbReference>
<evidence type="ECO:0000259" key="13">
    <source>
        <dbReference type="Pfam" id="PF07992"/>
    </source>
</evidence>
<dbReference type="EMBL" id="NWSH01001058">
    <property type="protein sequence ID" value="PCG72884.1"/>
    <property type="molecule type" value="Genomic_DNA"/>
</dbReference>
<comment type="similarity">
    <text evidence="1 11">Belongs to the class-I pyridine nucleotide-disulfide oxidoreductase family.</text>
</comment>
<dbReference type="GO" id="GO:0005739">
    <property type="term" value="C:mitochondrion"/>
    <property type="evidence" value="ECO:0007669"/>
    <property type="project" value="TreeGrafter"/>
</dbReference>
<evidence type="ECO:0000256" key="4">
    <source>
        <dbReference type="ARBA" id="ARBA00022857"/>
    </source>
</evidence>
<feature type="binding site" evidence="9">
    <location>
        <position position="129"/>
    </location>
    <ligand>
        <name>FAD</name>
        <dbReference type="ChEBI" id="CHEBI:57692"/>
    </ligand>
</feature>
<reference evidence="14" key="1">
    <citation type="submission" date="2017-09" db="EMBL/GenBank/DDBJ databases">
        <title>Contemporary evolution of a Lepidopteran species, Heliothis virescens, in response to modern agricultural practices.</title>
        <authorList>
            <person name="Fritz M.L."/>
            <person name="Deyonke A.M."/>
            <person name="Papanicolaou A."/>
            <person name="Micinski S."/>
            <person name="Westbrook J."/>
            <person name="Gould F."/>
        </authorList>
    </citation>
    <scope>NUCLEOTIDE SEQUENCE [LARGE SCALE GENOMIC DNA]</scope>
    <source>
        <strain evidence="14">HvINT-</strain>
        <tissue evidence="14">Whole body</tissue>
    </source>
</reference>
<dbReference type="FunFam" id="3.30.390.30:FF:000004">
    <property type="entry name" value="Thioredoxin reductase 1, cytoplasmic"/>
    <property type="match status" value="1"/>
</dbReference>
<dbReference type="GO" id="GO:0004362">
    <property type="term" value="F:glutathione-disulfide reductase (NADPH) activity"/>
    <property type="evidence" value="ECO:0007669"/>
    <property type="project" value="TreeGrafter"/>
</dbReference>
<evidence type="ECO:0008006" key="15">
    <source>
        <dbReference type="Google" id="ProtNLM"/>
    </source>
</evidence>